<dbReference type="PROSITE" id="PS51257">
    <property type="entry name" value="PROKAR_LIPOPROTEIN"/>
    <property type="match status" value="1"/>
</dbReference>
<evidence type="ECO:0000313" key="3">
    <source>
        <dbReference type="Proteomes" id="UP000502006"/>
    </source>
</evidence>
<protein>
    <recommendedName>
        <fullName evidence="4">Lipoprotein</fullName>
    </recommendedName>
</protein>
<name>A0AAE7DS90_AERME</name>
<evidence type="ECO:0000313" key="2">
    <source>
        <dbReference type="EMBL" id="QJT31427.1"/>
    </source>
</evidence>
<dbReference type="AlphaFoldDB" id="A0AAE7DS90"/>
<dbReference type="EMBL" id="CP038444">
    <property type="protein sequence ID" value="QJT31427.1"/>
    <property type="molecule type" value="Genomic_DNA"/>
</dbReference>
<organism evidence="2 3">
    <name type="scientific">Aeromonas media</name>
    <dbReference type="NCBI Taxonomy" id="651"/>
    <lineage>
        <taxon>Bacteria</taxon>
        <taxon>Pseudomonadati</taxon>
        <taxon>Pseudomonadota</taxon>
        <taxon>Gammaproteobacteria</taxon>
        <taxon>Aeromonadales</taxon>
        <taxon>Aeromonadaceae</taxon>
        <taxon>Aeromonas</taxon>
    </lineage>
</organism>
<feature type="signal peptide" evidence="1">
    <location>
        <begin position="1"/>
        <end position="21"/>
    </location>
</feature>
<accession>A0AAE7DS90</accession>
<feature type="chain" id="PRO_5041911803" description="Lipoprotein" evidence="1">
    <location>
        <begin position="22"/>
        <end position="120"/>
    </location>
</feature>
<evidence type="ECO:0000256" key="1">
    <source>
        <dbReference type="SAM" id="SignalP"/>
    </source>
</evidence>
<gene>
    <name evidence="2" type="ORF">E4186_15395</name>
</gene>
<reference evidence="2 3" key="1">
    <citation type="submission" date="2019-03" db="EMBL/GenBank/DDBJ databases">
        <title>Novel transposon Tn6433 accelerates the dissemination of tet(E) in Aeromonas from aerobic biofilm under oxytetracycline stress.</title>
        <authorList>
            <person name="Shi Y."/>
            <person name="Tian Z."/>
            <person name="Zhang Y."/>
            <person name="Zhang H."/>
            <person name="Yang M."/>
        </authorList>
    </citation>
    <scope>NUCLEOTIDE SEQUENCE [LARGE SCALE GENOMIC DNA]</scope>
    <source>
        <strain evidence="2 3">T5-8</strain>
    </source>
</reference>
<evidence type="ECO:0008006" key="4">
    <source>
        <dbReference type="Google" id="ProtNLM"/>
    </source>
</evidence>
<keyword evidence="1" id="KW-0732">Signal</keyword>
<sequence length="120" mass="12889">MPHIYRYALLLASMLTLSACGGGSGGPTFEVELTHTAIGRPQIYVVTKNAQVIIEKIVINDGEPGCRVMEAKHDFGIGSTFPLKLKLGQGVTFAARYESCTVFSATLVTDLGEVTYTFGE</sequence>
<dbReference type="Proteomes" id="UP000502006">
    <property type="component" value="Chromosome"/>
</dbReference>
<dbReference type="RefSeq" id="WP_171269236.1">
    <property type="nucleotide sequence ID" value="NZ_CP038444.1"/>
</dbReference>
<proteinExistence type="predicted"/>